<name>A0ABT7Y3J4_9VIBR</name>
<proteinExistence type="predicted"/>
<evidence type="ECO:0000256" key="1">
    <source>
        <dbReference type="SAM" id="SignalP"/>
    </source>
</evidence>
<dbReference type="Proteomes" id="UP001169719">
    <property type="component" value="Unassembled WGS sequence"/>
</dbReference>
<evidence type="ECO:0008006" key="4">
    <source>
        <dbReference type="Google" id="ProtNLM"/>
    </source>
</evidence>
<comment type="caution">
    <text evidence="2">The sequence shown here is derived from an EMBL/GenBank/DDBJ whole genome shotgun (WGS) entry which is preliminary data.</text>
</comment>
<keyword evidence="3" id="KW-1185">Reference proteome</keyword>
<accession>A0ABT7Y3J4</accession>
<organism evidence="2 3">
    <name type="scientific">Vibrio agarivorans</name>
    <dbReference type="NCBI Taxonomy" id="153622"/>
    <lineage>
        <taxon>Bacteria</taxon>
        <taxon>Pseudomonadati</taxon>
        <taxon>Pseudomonadota</taxon>
        <taxon>Gammaproteobacteria</taxon>
        <taxon>Vibrionales</taxon>
        <taxon>Vibrionaceae</taxon>
        <taxon>Vibrio</taxon>
    </lineage>
</organism>
<keyword evidence="1" id="KW-0732">Signal</keyword>
<sequence length="235" mass="26219">MTFFIQKTSKAVIILSVLHLSGAVAEEKHHEDPTKIVTKAGVSYADDSWKVSGSIGLDEARMINGRISTDGDEWRIGGSWLLPMGIVNFNFSRNDYDDGAYRNNYSIGTFIPLSHFNIQPLGIQLFPMAGYSYNDGEFFERQESSDDILEDYVLTPKTSHGGYVGMFGLRPLSENWSMMGFGGANKGSDDYSGYWVGGGVSYKINANQSFNTFGVYSDDDFGKRDFIGFSYTYEF</sequence>
<dbReference type="EMBL" id="JAUEOZ010000002">
    <property type="protein sequence ID" value="MDN2482540.1"/>
    <property type="molecule type" value="Genomic_DNA"/>
</dbReference>
<evidence type="ECO:0000313" key="3">
    <source>
        <dbReference type="Proteomes" id="UP001169719"/>
    </source>
</evidence>
<evidence type="ECO:0000313" key="2">
    <source>
        <dbReference type="EMBL" id="MDN2482540.1"/>
    </source>
</evidence>
<reference evidence="2" key="1">
    <citation type="submission" date="2024-05" db="EMBL/GenBank/DDBJ databases">
        <title>Genome Sequences of Four Agar- Degrading Marine Bacteria.</title>
        <authorList>
            <person name="Phillips E.K."/>
            <person name="Shaffer J.C."/>
            <person name="Henson M.W."/>
            <person name="Temperton B."/>
            <person name="Thrash C.J."/>
            <person name="Martin M.O."/>
        </authorList>
    </citation>
    <scope>NUCLEOTIDE SEQUENCE</scope>
    <source>
        <strain evidence="2">EKP203</strain>
    </source>
</reference>
<feature type="chain" id="PRO_5047217389" description="Outer membrane protein beta-barrel domain-containing protein" evidence="1">
    <location>
        <begin position="26"/>
        <end position="235"/>
    </location>
</feature>
<gene>
    <name evidence="2" type="ORF">QWJ08_14465</name>
</gene>
<protein>
    <recommendedName>
        <fullName evidence="4">Outer membrane protein beta-barrel domain-containing protein</fullName>
    </recommendedName>
</protein>
<feature type="signal peptide" evidence="1">
    <location>
        <begin position="1"/>
        <end position="25"/>
    </location>
</feature>